<name>A0AAD7R6R3_9TELE</name>
<dbReference type="Proteomes" id="UP001221898">
    <property type="component" value="Unassembled WGS sequence"/>
</dbReference>
<dbReference type="GO" id="GO:1903723">
    <property type="term" value="P:negative regulation of centriole elongation"/>
    <property type="evidence" value="ECO:0007669"/>
    <property type="project" value="TreeGrafter"/>
</dbReference>
<dbReference type="GO" id="GO:0005814">
    <property type="term" value="C:centriole"/>
    <property type="evidence" value="ECO:0007669"/>
    <property type="project" value="InterPro"/>
</dbReference>
<dbReference type="PANTHER" id="PTHR13594">
    <property type="entry name" value="CENTRIOLAR COILED-COIL PROTEIN OF 110 KDA"/>
    <property type="match status" value="1"/>
</dbReference>
<evidence type="ECO:0000313" key="1">
    <source>
        <dbReference type="EMBL" id="KAJ8367046.1"/>
    </source>
</evidence>
<accession>A0AAD7R6R3</accession>
<keyword evidence="2" id="KW-1185">Reference proteome</keyword>
<dbReference type="InterPro" id="IPR033207">
    <property type="entry name" value="CCP110"/>
</dbReference>
<dbReference type="EMBL" id="JAINUG010000512">
    <property type="protein sequence ID" value="KAJ8367046.1"/>
    <property type="molecule type" value="Genomic_DNA"/>
</dbReference>
<gene>
    <name evidence="1" type="ORF">AAFF_G00333600</name>
</gene>
<dbReference type="AlphaFoldDB" id="A0AAD7R6R3"/>
<dbReference type="GO" id="GO:0032465">
    <property type="term" value="P:regulation of cytokinesis"/>
    <property type="evidence" value="ECO:0007669"/>
    <property type="project" value="InterPro"/>
</dbReference>
<dbReference type="GO" id="GO:0032053">
    <property type="term" value="P:ciliary basal body organization"/>
    <property type="evidence" value="ECO:0007669"/>
    <property type="project" value="TreeGrafter"/>
</dbReference>
<proteinExistence type="predicted"/>
<protein>
    <submittedName>
        <fullName evidence="1">Uncharacterized protein</fullName>
    </submittedName>
</protein>
<dbReference type="GO" id="GO:0007099">
    <property type="term" value="P:centriole replication"/>
    <property type="evidence" value="ECO:0007669"/>
    <property type="project" value="InterPro"/>
</dbReference>
<comment type="caution">
    <text evidence="1">The sequence shown here is derived from an EMBL/GenBank/DDBJ whole genome shotgun (WGS) entry which is preliminary data.</text>
</comment>
<organism evidence="1 2">
    <name type="scientific">Aldrovandia affinis</name>
    <dbReference type="NCBI Taxonomy" id="143900"/>
    <lineage>
        <taxon>Eukaryota</taxon>
        <taxon>Metazoa</taxon>
        <taxon>Chordata</taxon>
        <taxon>Craniata</taxon>
        <taxon>Vertebrata</taxon>
        <taxon>Euteleostomi</taxon>
        <taxon>Actinopterygii</taxon>
        <taxon>Neopterygii</taxon>
        <taxon>Teleostei</taxon>
        <taxon>Notacanthiformes</taxon>
        <taxon>Halosauridae</taxon>
        <taxon>Aldrovandia</taxon>
    </lineage>
</organism>
<dbReference type="PANTHER" id="PTHR13594:SF2">
    <property type="entry name" value="SI:CH73-100L22.3"/>
    <property type="match status" value="1"/>
</dbReference>
<sequence>MNTAERRGPLSCSTNRLEEQKLKQTHPGQLQTLMEEQWVVLQRVLLQSSSGVKVVPPTGLAPHPSSRPPSHRRPLVAAAVKGYLTRRLLRTERLTQLQRTVKDMLQFLLTLRSQTPGELLLKERVLLQLRSARYEIHDIFFSFSSADRMLLISWDRELLCERQIKHKVSGSGRTRGLSAATVKVLERKRSGTFQKRAAESKRGRVGGACRLPYRPSLSIGPR</sequence>
<reference evidence="1" key="1">
    <citation type="journal article" date="2023" name="Science">
        <title>Genome structures resolve the early diversification of teleost fishes.</title>
        <authorList>
            <person name="Parey E."/>
            <person name="Louis A."/>
            <person name="Montfort J."/>
            <person name="Bouchez O."/>
            <person name="Roques C."/>
            <person name="Iampietro C."/>
            <person name="Lluch J."/>
            <person name="Castinel A."/>
            <person name="Donnadieu C."/>
            <person name="Desvignes T."/>
            <person name="Floi Bucao C."/>
            <person name="Jouanno E."/>
            <person name="Wen M."/>
            <person name="Mejri S."/>
            <person name="Dirks R."/>
            <person name="Jansen H."/>
            <person name="Henkel C."/>
            <person name="Chen W.J."/>
            <person name="Zahm M."/>
            <person name="Cabau C."/>
            <person name="Klopp C."/>
            <person name="Thompson A.W."/>
            <person name="Robinson-Rechavi M."/>
            <person name="Braasch I."/>
            <person name="Lecointre G."/>
            <person name="Bobe J."/>
            <person name="Postlethwait J.H."/>
            <person name="Berthelot C."/>
            <person name="Roest Crollius H."/>
            <person name="Guiguen Y."/>
        </authorList>
    </citation>
    <scope>NUCLEOTIDE SEQUENCE</scope>
    <source>
        <strain evidence="1">NC1722</strain>
    </source>
</reference>
<evidence type="ECO:0000313" key="2">
    <source>
        <dbReference type="Proteomes" id="UP001221898"/>
    </source>
</evidence>